<keyword evidence="8" id="KW-1185">Reference proteome</keyword>
<evidence type="ECO:0000256" key="3">
    <source>
        <dbReference type="ARBA" id="ARBA00022448"/>
    </source>
</evidence>
<dbReference type="AlphaFoldDB" id="A0AAV8U802"/>
<dbReference type="GO" id="GO:0070973">
    <property type="term" value="P:protein localization to endoplasmic reticulum exit site"/>
    <property type="evidence" value="ECO:0007669"/>
    <property type="project" value="TreeGrafter"/>
</dbReference>
<keyword evidence="5" id="KW-0931">ER-Golgi transport</keyword>
<dbReference type="GO" id="GO:0070971">
    <property type="term" value="C:endoplasmic reticulum exit site"/>
    <property type="evidence" value="ECO:0007669"/>
    <property type="project" value="TreeGrafter"/>
</dbReference>
<dbReference type="InterPro" id="IPR024298">
    <property type="entry name" value="Sec16_Sec23-bd"/>
</dbReference>
<dbReference type="Proteomes" id="UP001159364">
    <property type="component" value="Linkage Group LG01"/>
</dbReference>
<name>A0AAV8U802_9ROSI</name>
<dbReference type="Gene3D" id="1.25.40.1030">
    <property type="match status" value="1"/>
</dbReference>
<sequence length="169" mass="17900">MFVSNADLKVDFPLIFFFKANLCSCKLFASAKRSGSQFSGYGVLSHCLQNLPSEGQLRATASEVQSLLVSGRKKEALQCAQKGQLWGSALVLASQLGDQFYVDTVKQMAAHQLVSGSPLRTLCLLIAGTPADAFAVDSIVGSVIPGAVHMTPQSVQGLLVVSLLVEVGR</sequence>
<dbReference type="GO" id="GO:0007030">
    <property type="term" value="P:Golgi organization"/>
    <property type="evidence" value="ECO:0007669"/>
    <property type="project" value="TreeGrafter"/>
</dbReference>
<keyword evidence="3" id="KW-0813">Transport</keyword>
<gene>
    <name evidence="7" type="ORF">K2173_023196</name>
</gene>
<evidence type="ECO:0000259" key="6">
    <source>
        <dbReference type="Pfam" id="PF12931"/>
    </source>
</evidence>
<accession>A0AAV8U802</accession>
<reference evidence="7 8" key="1">
    <citation type="submission" date="2021-09" db="EMBL/GenBank/DDBJ databases">
        <title>Genomic insights and catalytic innovation underlie evolution of tropane alkaloids biosynthesis.</title>
        <authorList>
            <person name="Wang Y.-J."/>
            <person name="Tian T."/>
            <person name="Huang J.-P."/>
            <person name="Huang S.-X."/>
        </authorList>
    </citation>
    <scope>NUCLEOTIDE SEQUENCE [LARGE SCALE GENOMIC DNA]</scope>
    <source>
        <strain evidence="7">KIB-2018</strain>
        <tissue evidence="7">Leaf</tissue>
    </source>
</reference>
<comment type="similarity">
    <text evidence="2">Belongs to the SEC16 family.</text>
</comment>
<comment type="caution">
    <text evidence="7">The sequence shown here is derived from an EMBL/GenBank/DDBJ whole genome shotgun (WGS) entry which is preliminary data.</text>
</comment>
<dbReference type="PANTHER" id="PTHR13402">
    <property type="entry name" value="RGPR-RELATED"/>
    <property type="match status" value="1"/>
</dbReference>
<keyword evidence="4" id="KW-0256">Endoplasmic reticulum</keyword>
<proteinExistence type="inferred from homology"/>
<dbReference type="GO" id="GO:0016192">
    <property type="term" value="P:vesicle-mediated transport"/>
    <property type="evidence" value="ECO:0007669"/>
    <property type="project" value="UniProtKB-KW"/>
</dbReference>
<evidence type="ECO:0000313" key="8">
    <source>
        <dbReference type="Proteomes" id="UP001159364"/>
    </source>
</evidence>
<organism evidence="7 8">
    <name type="scientific">Erythroxylum novogranatense</name>
    <dbReference type="NCBI Taxonomy" id="1862640"/>
    <lineage>
        <taxon>Eukaryota</taxon>
        <taxon>Viridiplantae</taxon>
        <taxon>Streptophyta</taxon>
        <taxon>Embryophyta</taxon>
        <taxon>Tracheophyta</taxon>
        <taxon>Spermatophyta</taxon>
        <taxon>Magnoliopsida</taxon>
        <taxon>eudicotyledons</taxon>
        <taxon>Gunneridae</taxon>
        <taxon>Pentapetalae</taxon>
        <taxon>rosids</taxon>
        <taxon>fabids</taxon>
        <taxon>Malpighiales</taxon>
        <taxon>Erythroxylaceae</taxon>
        <taxon>Erythroxylum</taxon>
    </lineage>
</organism>
<evidence type="ECO:0000256" key="5">
    <source>
        <dbReference type="ARBA" id="ARBA00022892"/>
    </source>
</evidence>
<dbReference type="PANTHER" id="PTHR13402:SF6">
    <property type="entry name" value="SECRETORY 16, ISOFORM I"/>
    <property type="match status" value="1"/>
</dbReference>
<evidence type="ECO:0000256" key="2">
    <source>
        <dbReference type="ARBA" id="ARBA00005927"/>
    </source>
</evidence>
<feature type="domain" description="Sec16 Sec23-binding" evidence="6">
    <location>
        <begin position="64"/>
        <end position="133"/>
    </location>
</feature>
<evidence type="ECO:0000313" key="7">
    <source>
        <dbReference type="EMBL" id="KAJ8775431.1"/>
    </source>
</evidence>
<evidence type="ECO:0000256" key="1">
    <source>
        <dbReference type="ARBA" id="ARBA00004240"/>
    </source>
</evidence>
<protein>
    <recommendedName>
        <fullName evidence="6">Sec16 Sec23-binding domain-containing protein</fullName>
    </recommendedName>
</protein>
<evidence type="ECO:0000256" key="4">
    <source>
        <dbReference type="ARBA" id="ARBA00022824"/>
    </source>
</evidence>
<dbReference type="GO" id="GO:0012507">
    <property type="term" value="C:ER to Golgi transport vesicle membrane"/>
    <property type="evidence" value="ECO:0007669"/>
    <property type="project" value="TreeGrafter"/>
</dbReference>
<dbReference type="Pfam" id="PF12931">
    <property type="entry name" value="TPR_Sec16"/>
    <property type="match status" value="1"/>
</dbReference>
<dbReference type="EMBL" id="JAIWQS010000001">
    <property type="protein sequence ID" value="KAJ8775431.1"/>
    <property type="molecule type" value="Genomic_DNA"/>
</dbReference>
<comment type="subcellular location">
    <subcellularLocation>
        <location evidence="1">Endoplasmic reticulum</location>
    </subcellularLocation>
</comment>